<accession>A0A936ZSE6</accession>
<evidence type="ECO:0000313" key="2">
    <source>
        <dbReference type="EMBL" id="MBL0422821.1"/>
    </source>
</evidence>
<comment type="caution">
    <text evidence="2">The sequence shown here is derived from an EMBL/GenBank/DDBJ whole genome shotgun (WGS) entry which is preliminary data.</text>
</comment>
<gene>
    <name evidence="2" type="ORF">JI739_20970</name>
</gene>
<reference evidence="2" key="1">
    <citation type="submission" date="2021-01" db="EMBL/GenBank/DDBJ databases">
        <title>Ramlibacter sp. strain AW1 16S ribosomal RNA gene Genome sequencing and assembly.</title>
        <authorList>
            <person name="Kang M."/>
        </authorList>
    </citation>
    <scope>NUCLEOTIDE SEQUENCE</scope>
    <source>
        <strain evidence="2">AW1</strain>
    </source>
</reference>
<protein>
    <submittedName>
        <fullName evidence="2">Uncharacterized protein</fullName>
    </submittedName>
</protein>
<keyword evidence="1" id="KW-0812">Transmembrane</keyword>
<dbReference type="EMBL" id="JAEQNA010000010">
    <property type="protein sequence ID" value="MBL0422821.1"/>
    <property type="molecule type" value="Genomic_DNA"/>
</dbReference>
<evidence type="ECO:0000256" key="1">
    <source>
        <dbReference type="SAM" id="Phobius"/>
    </source>
</evidence>
<dbReference type="RefSeq" id="WP_201685964.1">
    <property type="nucleotide sequence ID" value="NZ_JAEQNA010000010.1"/>
</dbReference>
<keyword evidence="3" id="KW-1185">Reference proteome</keyword>
<proteinExistence type="predicted"/>
<keyword evidence="1" id="KW-0472">Membrane</keyword>
<sequence length="64" mass="6879">MNAPRSPRWGQLLLGLALIAVGLLLPSVLPAGSMDKSLLAYAQGGLAGMGLLLVLRWLRDRIQR</sequence>
<feature type="transmembrane region" description="Helical" evidence="1">
    <location>
        <begin position="40"/>
        <end position="58"/>
    </location>
</feature>
<keyword evidence="1" id="KW-1133">Transmembrane helix</keyword>
<evidence type="ECO:0000313" key="3">
    <source>
        <dbReference type="Proteomes" id="UP000613011"/>
    </source>
</evidence>
<dbReference type="Proteomes" id="UP000613011">
    <property type="component" value="Unassembled WGS sequence"/>
</dbReference>
<name>A0A936ZSE6_9BURK</name>
<dbReference type="AlphaFoldDB" id="A0A936ZSE6"/>
<organism evidence="2 3">
    <name type="scientific">Ramlibacter aurantiacus</name>
    <dbReference type="NCBI Taxonomy" id="2801330"/>
    <lineage>
        <taxon>Bacteria</taxon>
        <taxon>Pseudomonadati</taxon>
        <taxon>Pseudomonadota</taxon>
        <taxon>Betaproteobacteria</taxon>
        <taxon>Burkholderiales</taxon>
        <taxon>Comamonadaceae</taxon>
        <taxon>Ramlibacter</taxon>
    </lineage>
</organism>